<sequence>MADAAADQEAGLDLQNYTKDGTVDWKANPVLRSKTGRWKACSFILGYELIERMMFNGISANLIIYLTTKLNQGTLTASNNVTNWTGTVWITPILGAYVADAHLGRYRTFFISSLVCFMAMALLTAAVSIPSLKPPPCSASISRENCKQASKLQLAVFFGSLYLLAIASGGTKPNISTMGADQFDDFDPKEKAQKLSFFNWWLFTVFSGILFASTFLVYIQDNVGWSLGYGIPTIGLGVAILIFVVGTPFYRLKLPNGSPFITMADVIVAAIWNWRLPLPNDPNQLHELDLQHYSKNGTFKIDSTPSLRFLNKAAIRRVSRDPRRTCTVTEVEETKQMVRMIPIMACTFIPSAMVAQTHTLFIKQGTTLNRSIGSHFKVPPASLYAFVTISMLLTILIYDRIFVKIMQRVTKNPRGITMLQRMGIGMICHVLVMTVASQVEKHRLHIAAKYGSSAHEQKELPLTIFILLPQFILTGVADAFLQIASNEFFYDQAPENMKSLGSSYFMTSFGIGNFLSTFILSKVSEITKRQGNGWILNNLNASHLNYFYALLAVMSSVNFFLFLLISKFYVYKAEVSDSIQVLTDELKKKKSKGQVEI</sequence>
<evidence type="ECO:0000256" key="5">
    <source>
        <dbReference type="ARBA" id="ARBA00023136"/>
    </source>
</evidence>
<dbReference type="SUPFAM" id="SSF103473">
    <property type="entry name" value="MFS general substrate transporter"/>
    <property type="match status" value="1"/>
</dbReference>
<evidence type="ECO:0000256" key="6">
    <source>
        <dbReference type="SAM" id="Phobius"/>
    </source>
</evidence>
<dbReference type="InterPro" id="IPR044739">
    <property type="entry name" value="NRT1/PTR"/>
</dbReference>
<evidence type="ECO:0000313" key="8">
    <source>
        <dbReference type="RefSeq" id="XP_050942001.1"/>
    </source>
</evidence>
<feature type="transmembrane region" description="Helical" evidence="6">
    <location>
        <begin position="381"/>
        <end position="398"/>
    </location>
</feature>
<dbReference type="PANTHER" id="PTHR11654">
    <property type="entry name" value="OLIGOPEPTIDE TRANSPORTER-RELATED"/>
    <property type="match status" value="1"/>
</dbReference>
<feature type="transmembrane region" description="Helical" evidence="6">
    <location>
        <begin position="544"/>
        <end position="565"/>
    </location>
</feature>
<evidence type="ECO:0000313" key="7">
    <source>
        <dbReference type="Proteomes" id="UP001652600"/>
    </source>
</evidence>
<dbReference type="Gene3D" id="1.20.1250.20">
    <property type="entry name" value="MFS general substrate transporter like domains"/>
    <property type="match status" value="1"/>
</dbReference>
<evidence type="ECO:0000256" key="2">
    <source>
        <dbReference type="ARBA" id="ARBA00005982"/>
    </source>
</evidence>
<evidence type="ECO:0000256" key="1">
    <source>
        <dbReference type="ARBA" id="ARBA00004141"/>
    </source>
</evidence>
<comment type="subcellular location">
    <subcellularLocation>
        <location evidence="1">Membrane</location>
        <topology evidence="1">Multi-pass membrane protein</topology>
    </subcellularLocation>
</comment>
<name>A0ABM3KW66_CUCME</name>
<protein>
    <submittedName>
        <fullName evidence="8">Protein NRT1/ PTR FAMILY 5.2-like isoform X1</fullName>
    </submittedName>
</protein>
<dbReference type="GeneID" id="103483564"/>
<feature type="transmembrane region" description="Helical" evidence="6">
    <location>
        <begin position="504"/>
        <end position="523"/>
    </location>
</feature>
<feature type="transmembrane region" description="Helical" evidence="6">
    <location>
        <begin position="257"/>
        <end position="274"/>
    </location>
</feature>
<feature type="transmembrane region" description="Helical" evidence="6">
    <location>
        <begin position="198"/>
        <end position="219"/>
    </location>
</feature>
<feature type="transmembrane region" description="Helical" evidence="6">
    <location>
        <begin position="340"/>
        <end position="361"/>
    </location>
</feature>
<keyword evidence="3 6" id="KW-0812">Transmembrane</keyword>
<feature type="transmembrane region" description="Helical" evidence="6">
    <location>
        <begin position="460"/>
        <end position="484"/>
    </location>
</feature>
<dbReference type="Pfam" id="PF00854">
    <property type="entry name" value="PTR2"/>
    <property type="match status" value="1"/>
</dbReference>
<organism evidence="7 8">
    <name type="scientific">Cucumis melo</name>
    <name type="common">Muskmelon</name>
    <dbReference type="NCBI Taxonomy" id="3656"/>
    <lineage>
        <taxon>Eukaryota</taxon>
        <taxon>Viridiplantae</taxon>
        <taxon>Streptophyta</taxon>
        <taxon>Embryophyta</taxon>
        <taxon>Tracheophyta</taxon>
        <taxon>Spermatophyta</taxon>
        <taxon>Magnoliopsida</taxon>
        <taxon>eudicotyledons</taxon>
        <taxon>Gunneridae</taxon>
        <taxon>Pentapetalae</taxon>
        <taxon>rosids</taxon>
        <taxon>fabids</taxon>
        <taxon>Cucurbitales</taxon>
        <taxon>Cucurbitaceae</taxon>
        <taxon>Benincaseae</taxon>
        <taxon>Cucumis</taxon>
    </lineage>
</organism>
<evidence type="ECO:0000256" key="4">
    <source>
        <dbReference type="ARBA" id="ARBA00022989"/>
    </source>
</evidence>
<dbReference type="InterPro" id="IPR036259">
    <property type="entry name" value="MFS_trans_sf"/>
</dbReference>
<keyword evidence="7" id="KW-1185">Reference proteome</keyword>
<feature type="transmembrane region" description="Helical" evidence="6">
    <location>
        <begin position="109"/>
        <end position="132"/>
    </location>
</feature>
<feature type="transmembrane region" description="Helical" evidence="6">
    <location>
        <begin position="225"/>
        <end position="245"/>
    </location>
</feature>
<feature type="transmembrane region" description="Helical" evidence="6">
    <location>
        <begin position="152"/>
        <end position="170"/>
    </location>
</feature>
<dbReference type="CDD" id="cd17417">
    <property type="entry name" value="MFS_NPF5"/>
    <property type="match status" value="1"/>
</dbReference>
<accession>A0ABM3KW66</accession>
<feature type="transmembrane region" description="Helical" evidence="6">
    <location>
        <begin position="418"/>
        <end position="439"/>
    </location>
</feature>
<keyword evidence="5 6" id="KW-0472">Membrane</keyword>
<keyword evidence="4 6" id="KW-1133">Transmembrane helix</keyword>
<dbReference type="RefSeq" id="XP_050942001.1">
    <property type="nucleotide sequence ID" value="XM_051086044.1"/>
</dbReference>
<dbReference type="Proteomes" id="UP001652600">
    <property type="component" value="Chromosome 6"/>
</dbReference>
<proteinExistence type="inferred from homology"/>
<dbReference type="InterPro" id="IPR000109">
    <property type="entry name" value="POT_fam"/>
</dbReference>
<reference evidence="8" key="1">
    <citation type="submission" date="2025-08" db="UniProtKB">
        <authorList>
            <consortium name="RefSeq"/>
        </authorList>
    </citation>
    <scope>IDENTIFICATION</scope>
    <source>
        <tissue evidence="8">Stem</tissue>
    </source>
</reference>
<comment type="similarity">
    <text evidence="2">Belongs to the major facilitator superfamily. Proton-dependent oligopeptide transporter (POT/PTR) (TC 2.A.17) family.</text>
</comment>
<evidence type="ECO:0000256" key="3">
    <source>
        <dbReference type="ARBA" id="ARBA00022692"/>
    </source>
</evidence>
<gene>
    <name evidence="8" type="primary">LOC103483564</name>
</gene>